<evidence type="ECO:0000313" key="3">
    <source>
        <dbReference type="Proteomes" id="UP000308953"/>
    </source>
</evidence>
<accession>A0A4S8U3W0</accession>
<gene>
    <name evidence="2" type="ORF">D6D10_04522</name>
</gene>
<dbReference type="EMBL" id="QZAV01000080">
    <property type="protein sequence ID" value="THX39136.1"/>
    <property type="molecule type" value="Genomic_DNA"/>
</dbReference>
<organism evidence="2 3">
    <name type="scientific">Aureobasidium pullulans</name>
    <name type="common">Black yeast</name>
    <name type="synonym">Pullularia pullulans</name>
    <dbReference type="NCBI Taxonomy" id="5580"/>
    <lineage>
        <taxon>Eukaryota</taxon>
        <taxon>Fungi</taxon>
        <taxon>Dikarya</taxon>
        <taxon>Ascomycota</taxon>
        <taxon>Pezizomycotina</taxon>
        <taxon>Dothideomycetes</taxon>
        <taxon>Dothideomycetidae</taxon>
        <taxon>Dothideales</taxon>
        <taxon>Saccotheciaceae</taxon>
        <taxon>Aureobasidium</taxon>
    </lineage>
</organism>
<evidence type="ECO:0000313" key="2">
    <source>
        <dbReference type="EMBL" id="THX39136.1"/>
    </source>
</evidence>
<dbReference type="AlphaFoldDB" id="A0A4S8U3W0"/>
<protein>
    <submittedName>
        <fullName evidence="2">Uncharacterized protein</fullName>
    </submittedName>
</protein>
<feature type="compositionally biased region" description="Polar residues" evidence="1">
    <location>
        <begin position="15"/>
        <end position="24"/>
    </location>
</feature>
<dbReference type="Proteomes" id="UP000308953">
    <property type="component" value="Unassembled WGS sequence"/>
</dbReference>
<feature type="region of interest" description="Disordered" evidence="1">
    <location>
        <begin position="1"/>
        <end position="27"/>
    </location>
</feature>
<sequence length="124" mass="13747">MGLTQWPTQEEYKAQETSSKSGQPFTKKPVAQVTIRWCTLTGCPGGRVWDVQPVVFNSDEGIFARKTWSAECVYWSQDTLTYLTHSATVQSVGLKDGNRIFVTGDRGHSTTLHEDDIDSASSSD</sequence>
<reference evidence="2 3" key="1">
    <citation type="submission" date="2018-10" db="EMBL/GenBank/DDBJ databases">
        <title>Fifty Aureobasidium pullulans genomes reveal a recombining polyextremotolerant generalist.</title>
        <authorList>
            <person name="Gostincar C."/>
            <person name="Turk M."/>
            <person name="Zajc J."/>
            <person name="Gunde-Cimerman N."/>
        </authorList>
    </citation>
    <scope>NUCLEOTIDE SEQUENCE [LARGE SCALE GENOMIC DNA]</scope>
    <source>
        <strain evidence="2 3">EXF-9785</strain>
    </source>
</reference>
<comment type="caution">
    <text evidence="2">The sequence shown here is derived from an EMBL/GenBank/DDBJ whole genome shotgun (WGS) entry which is preliminary data.</text>
</comment>
<proteinExistence type="predicted"/>
<evidence type="ECO:0000256" key="1">
    <source>
        <dbReference type="SAM" id="MobiDB-lite"/>
    </source>
</evidence>
<name>A0A4S8U3W0_AURPU</name>